<name>A0A7W9L7X8_9ACTN</name>
<comment type="caution">
    <text evidence="1">The sequence shown here is derived from an EMBL/GenBank/DDBJ whole genome shotgun (WGS) entry which is preliminary data.</text>
</comment>
<evidence type="ECO:0000313" key="1">
    <source>
        <dbReference type="EMBL" id="MBB5773967.1"/>
    </source>
</evidence>
<dbReference type="EMBL" id="JACHMB010000001">
    <property type="protein sequence ID" value="MBB5773967.1"/>
    <property type="molecule type" value="Genomic_DNA"/>
</dbReference>
<dbReference type="AlphaFoldDB" id="A0A7W9L7X8"/>
<organism evidence="1 2">
    <name type="scientific">Nonomuraea jabiensis</name>
    <dbReference type="NCBI Taxonomy" id="882448"/>
    <lineage>
        <taxon>Bacteria</taxon>
        <taxon>Bacillati</taxon>
        <taxon>Actinomycetota</taxon>
        <taxon>Actinomycetes</taxon>
        <taxon>Streptosporangiales</taxon>
        <taxon>Streptosporangiaceae</taxon>
        <taxon>Nonomuraea</taxon>
    </lineage>
</organism>
<evidence type="ECO:0000313" key="2">
    <source>
        <dbReference type="Proteomes" id="UP000579153"/>
    </source>
</evidence>
<protein>
    <submittedName>
        <fullName evidence="1">Cytosine/adenosine deaminase-related metal-dependent hydrolase</fullName>
    </submittedName>
</protein>
<dbReference type="GO" id="GO:0016787">
    <property type="term" value="F:hydrolase activity"/>
    <property type="evidence" value="ECO:0007669"/>
    <property type="project" value="UniProtKB-KW"/>
</dbReference>
<dbReference type="Proteomes" id="UP000579153">
    <property type="component" value="Unassembled WGS sequence"/>
</dbReference>
<sequence>METRTVLRGGVVPSMDPNVGEFDRGDVLIENGAIVELATSADGLLRRSGARSILLASLRAN</sequence>
<gene>
    <name evidence="1" type="ORF">HD596_000723</name>
</gene>
<keyword evidence="2" id="KW-1185">Reference proteome</keyword>
<dbReference type="RefSeq" id="WP_185067857.1">
    <property type="nucleotide sequence ID" value="NZ_JACHMB010000001.1"/>
</dbReference>
<reference evidence="1 2" key="1">
    <citation type="submission" date="2020-08" db="EMBL/GenBank/DDBJ databases">
        <title>Sequencing the genomes of 1000 actinobacteria strains.</title>
        <authorList>
            <person name="Klenk H.-P."/>
        </authorList>
    </citation>
    <scope>NUCLEOTIDE SEQUENCE [LARGE SCALE GENOMIC DNA]</scope>
    <source>
        <strain evidence="1 2">DSM 45507</strain>
    </source>
</reference>
<keyword evidence="1" id="KW-0378">Hydrolase</keyword>
<accession>A0A7W9L7X8</accession>
<proteinExistence type="predicted"/>